<reference evidence="4 5" key="1">
    <citation type="submission" date="2013-01" db="EMBL/GenBank/DDBJ databases">
        <authorList>
            <person name="Fiebig A."/>
            <person name="Goeker M."/>
            <person name="Klenk H.-P.P."/>
        </authorList>
    </citation>
    <scope>NUCLEOTIDE SEQUENCE [LARGE SCALE GENOMIC DNA]</scope>
    <source>
        <strain evidence="4 5">DSM 24838</strain>
    </source>
</reference>
<dbReference type="SUPFAM" id="SSF55729">
    <property type="entry name" value="Acyl-CoA N-acyltransferases (Nat)"/>
    <property type="match status" value="1"/>
</dbReference>
<dbReference type="Gene3D" id="3.10.310.10">
    <property type="entry name" value="Diaminopimelate Epimerase, Chain A, domain 1"/>
    <property type="match status" value="2"/>
</dbReference>
<dbReference type="SUPFAM" id="SSF54506">
    <property type="entry name" value="Diaminopimelate epimerase-like"/>
    <property type="match status" value="1"/>
</dbReference>
<dbReference type="RefSeq" id="WP_051081062.1">
    <property type="nucleotide sequence ID" value="NZ_KB902299.1"/>
</dbReference>
<organism evidence="4 5">
    <name type="scientific">Wenxinia marina DSM 24838</name>
    <dbReference type="NCBI Taxonomy" id="1123501"/>
    <lineage>
        <taxon>Bacteria</taxon>
        <taxon>Pseudomonadati</taxon>
        <taxon>Pseudomonadota</taxon>
        <taxon>Alphaproteobacteria</taxon>
        <taxon>Rhodobacterales</taxon>
        <taxon>Roseobacteraceae</taxon>
        <taxon>Wenxinia</taxon>
    </lineage>
</organism>
<name>A0A0D0PD81_9RHOB</name>
<dbReference type="InterPro" id="IPR016181">
    <property type="entry name" value="Acyl_CoA_acyltransferase"/>
</dbReference>
<sequence length="388" mass="41321">MNILRYAAFTDGPSGGNPAGVLLADALLQADEMQCIAAEIGYSETVFAAREADGYWRTRYFAPDAEVPFCGHATLALGAALAETVAPASYNLRLNQGEITVEARVSNGLVRAALQSPKTTSRPADETCVQEAQELFALNASNMDARIPPAIACAGATHLILGLASRNALSRAIPYDLERGRALMEKWGLGTICLVTATAERAFAVRNAFALGGVSEDPATGAAAAALAGYLRDLGWPHGNQIEIAQGDDMHRAHHCGPNALTLPLRHNSHHREIGFLVWLRSGCDPKCGATPPKARRKVGRLLRLAEEIAISEGLGHLSVIVASDNAGARRLYERHGFKQVERKACVKDGWDTATDQWLLLMKPLSRAGARTGDVPAQDVAFGGGASR</sequence>
<dbReference type="STRING" id="1123501.Wenmar_01793"/>
<keyword evidence="2" id="KW-0413">Isomerase</keyword>
<protein>
    <submittedName>
        <fullName evidence="4">Phenazine biosynthesis protein PhzF family</fullName>
    </submittedName>
</protein>
<dbReference type="PANTHER" id="PTHR13774">
    <property type="entry name" value="PHENAZINE BIOSYNTHESIS PROTEIN"/>
    <property type="match status" value="1"/>
</dbReference>
<dbReference type="GO" id="GO:0005737">
    <property type="term" value="C:cytoplasm"/>
    <property type="evidence" value="ECO:0007669"/>
    <property type="project" value="TreeGrafter"/>
</dbReference>
<dbReference type="Proteomes" id="UP000035100">
    <property type="component" value="Unassembled WGS sequence"/>
</dbReference>
<accession>A0A0D0PD81</accession>
<evidence type="ECO:0000313" key="5">
    <source>
        <dbReference type="Proteomes" id="UP000035100"/>
    </source>
</evidence>
<dbReference type="GO" id="GO:0016747">
    <property type="term" value="F:acyltransferase activity, transferring groups other than amino-acyl groups"/>
    <property type="evidence" value="ECO:0007669"/>
    <property type="project" value="InterPro"/>
</dbReference>
<proteinExistence type="inferred from homology"/>
<comment type="caution">
    <text evidence="4">The sequence shown here is derived from an EMBL/GenBank/DDBJ whole genome shotgun (WGS) entry which is preliminary data.</text>
</comment>
<dbReference type="GO" id="GO:0016853">
    <property type="term" value="F:isomerase activity"/>
    <property type="evidence" value="ECO:0007669"/>
    <property type="project" value="UniProtKB-KW"/>
</dbReference>
<dbReference type="InterPro" id="IPR003719">
    <property type="entry name" value="Phenazine_PhzF-like"/>
</dbReference>
<feature type="domain" description="N-acetyltransferase" evidence="3">
    <location>
        <begin position="301"/>
        <end position="338"/>
    </location>
</feature>
<keyword evidence="5" id="KW-1185">Reference proteome</keyword>
<dbReference type="Pfam" id="PF02567">
    <property type="entry name" value="PhzC-PhzF"/>
    <property type="match status" value="1"/>
</dbReference>
<comment type="similarity">
    <text evidence="1">Belongs to the PhzF family.</text>
</comment>
<dbReference type="AlphaFoldDB" id="A0A0D0PD81"/>
<evidence type="ECO:0000256" key="1">
    <source>
        <dbReference type="ARBA" id="ARBA00008270"/>
    </source>
</evidence>
<dbReference type="EMBL" id="AONG01000009">
    <property type="protein sequence ID" value="KIQ69431.1"/>
    <property type="molecule type" value="Genomic_DNA"/>
</dbReference>
<gene>
    <name evidence="4" type="ORF">Wenmar_01793</name>
</gene>
<evidence type="ECO:0000313" key="4">
    <source>
        <dbReference type="EMBL" id="KIQ69431.1"/>
    </source>
</evidence>
<evidence type="ECO:0000259" key="3">
    <source>
        <dbReference type="Pfam" id="PF00583"/>
    </source>
</evidence>
<dbReference type="PANTHER" id="PTHR13774:SF39">
    <property type="entry name" value="BIOSYNTHESIS PROTEIN, PUTATIVE-RELATED"/>
    <property type="match status" value="1"/>
</dbReference>
<evidence type="ECO:0000256" key="2">
    <source>
        <dbReference type="ARBA" id="ARBA00023235"/>
    </source>
</evidence>
<dbReference type="Gene3D" id="3.40.630.30">
    <property type="match status" value="1"/>
</dbReference>
<dbReference type="InterPro" id="IPR000182">
    <property type="entry name" value="GNAT_dom"/>
</dbReference>
<dbReference type="NCBIfam" id="TIGR00654">
    <property type="entry name" value="PhzF_family"/>
    <property type="match status" value="1"/>
</dbReference>
<dbReference type="Pfam" id="PF00583">
    <property type="entry name" value="Acetyltransf_1"/>
    <property type="match status" value="1"/>
</dbReference>
<dbReference type="PATRIC" id="fig|1123501.6.peg.1887"/>